<dbReference type="AlphaFoldDB" id="A0A9D1TN41"/>
<name>A0A9D1TN41_9SPIO</name>
<comment type="caution">
    <text evidence="1">The sequence shown here is derived from an EMBL/GenBank/DDBJ whole genome shotgun (WGS) entry which is preliminary data.</text>
</comment>
<reference evidence="1" key="1">
    <citation type="journal article" date="2021" name="PeerJ">
        <title>Extensive microbial diversity within the chicken gut microbiome revealed by metagenomics and culture.</title>
        <authorList>
            <person name="Gilroy R."/>
            <person name="Ravi A."/>
            <person name="Getino M."/>
            <person name="Pursley I."/>
            <person name="Horton D.L."/>
            <person name="Alikhan N.F."/>
            <person name="Baker D."/>
            <person name="Gharbi K."/>
            <person name="Hall N."/>
            <person name="Watson M."/>
            <person name="Adriaenssens E.M."/>
            <person name="Foster-Nyarko E."/>
            <person name="Jarju S."/>
            <person name="Secka A."/>
            <person name="Antonio M."/>
            <person name="Oren A."/>
            <person name="Chaudhuri R.R."/>
            <person name="La Ragione R."/>
            <person name="Hildebrand F."/>
            <person name="Pallen M.J."/>
        </authorList>
    </citation>
    <scope>NUCLEOTIDE SEQUENCE</scope>
    <source>
        <strain evidence="1">Gambia11-129</strain>
    </source>
</reference>
<dbReference type="Gene3D" id="1.10.10.10">
    <property type="entry name" value="Winged helix-like DNA-binding domain superfamily/Winged helix DNA-binding domain"/>
    <property type="match status" value="1"/>
</dbReference>
<evidence type="ECO:0000313" key="2">
    <source>
        <dbReference type="Proteomes" id="UP000823936"/>
    </source>
</evidence>
<dbReference type="InterPro" id="IPR036388">
    <property type="entry name" value="WH-like_DNA-bd_sf"/>
</dbReference>
<evidence type="ECO:0000313" key="1">
    <source>
        <dbReference type="EMBL" id="HIV98908.1"/>
    </source>
</evidence>
<accession>A0A9D1TN41</accession>
<gene>
    <name evidence="1" type="ORF">IAB12_03920</name>
</gene>
<dbReference type="InterPro" id="IPR013324">
    <property type="entry name" value="RNA_pol_sigma_r3/r4-like"/>
</dbReference>
<organism evidence="1 2">
    <name type="scientific">Candidatus Ornithospirochaeta avicola</name>
    <dbReference type="NCBI Taxonomy" id="2840896"/>
    <lineage>
        <taxon>Bacteria</taxon>
        <taxon>Pseudomonadati</taxon>
        <taxon>Spirochaetota</taxon>
        <taxon>Spirochaetia</taxon>
        <taxon>Spirochaetales</taxon>
        <taxon>Spirochaetaceae</taxon>
        <taxon>Spirochaetaceae incertae sedis</taxon>
        <taxon>Candidatus Ornithospirochaeta</taxon>
    </lineage>
</organism>
<proteinExistence type="predicted"/>
<dbReference type="SUPFAM" id="SSF88659">
    <property type="entry name" value="Sigma3 and sigma4 domains of RNA polymerase sigma factors"/>
    <property type="match status" value="1"/>
</dbReference>
<protein>
    <submittedName>
        <fullName evidence="1">Uncharacterized protein</fullName>
    </submittedName>
</protein>
<dbReference type="Proteomes" id="UP000823936">
    <property type="component" value="Unassembled WGS sequence"/>
</dbReference>
<reference evidence="1" key="2">
    <citation type="submission" date="2021-04" db="EMBL/GenBank/DDBJ databases">
        <authorList>
            <person name="Gilroy R."/>
        </authorList>
    </citation>
    <scope>NUCLEOTIDE SEQUENCE</scope>
    <source>
        <strain evidence="1">Gambia11-129</strain>
    </source>
</reference>
<dbReference type="EMBL" id="DXHU01000016">
    <property type="protein sequence ID" value="HIV98908.1"/>
    <property type="molecule type" value="Genomic_DNA"/>
</dbReference>
<sequence>MKRYFSKEEDEILTSLVLSYNCTKDEKKKESLEKLVFARTELLIYLIPKAKGYLEEEYLAEFFFQQREYVREMVSAYVLTRLSYIDYLAVILRKRAMTFLIKEKEKEEKNGNLIYEIGKVNAENMISDSAVAYDYDKNALVTVNPDRLHLYDNISMKAIINTMSDAKKNSSTGKEGKQRYRILMFLLSVPRIENPELIAKLSDFLSVNQELLFAFFKKKDELCSYDEKKIDNLRAIIFRHYRIRLNLLLAKEKEGDEKRIEKLSENAQKLLSAEMKRRKELSNLKKGLSHREIAQIMDVSRSLVSLNIKKAKAYLEKVLENNQMM</sequence>